<organism evidence="2 3">
    <name type="scientific">Karstenula rhodostoma CBS 690.94</name>
    <dbReference type="NCBI Taxonomy" id="1392251"/>
    <lineage>
        <taxon>Eukaryota</taxon>
        <taxon>Fungi</taxon>
        <taxon>Dikarya</taxon>
        <taxon>Ascomycota</taxon>
        <taxon>Pezizomycotina</taxon>
        <taxon>Dothideomycetes</taxon>
        <taxon>Pleosporomycetidae</taxon>
        <taxon>Pleosporales</taxon>
        <taxon>Massarineae</taxon>
        <taxon>Didymosphaeriaceae</taxon>
        <taxon>Karstenula</taxon>
    </lineage>
</organism>
<gene>
    <name evidence="2" type="ORF">P171DRAFT_80634</name>
</gene>
<dbReference type="EMBL" id="MU001505">
    <property type="protein sequence ID" value="KAF2441851.1"/>
    <property type="molecule type" value="Genomic_DNA"/>
</dbReference>
<evidence type="ECO:0000313" key="2">
    <source>
        <dbReference type="EMBL" id="KAF2441851.1"/>
    </source>
</evidence>
<dbReference type="AlphaFoldDB" id="A0A9P4PF79"/>
<evidence type="ECO:0000313" key="3">
    <source>
        <dbReference type="Proteomes" id="UP000799764"/>
    </source>
</evidence>
<keyword evidence="3" id="KW-1185">Reference proteome</keyword>
<name>A0A9P4PF79_9PLEO</name>
<comment type="caution">
    <text evidence="2">The sequence shown here is derived from an EMBL/GenBank/DDBJ whole genome shotgun (WGS) entry which is preliminary data.</text>
</comment>
<dbReference type="OrthoDB" id="424402at2759"/>
<evidence type="ECO:0000256" key="1">
    <source>
        <dbReference type="SAM" id="MobiDB-lite"/>
    </source>
</evidence>
<feature type="region of interest" description="Disordered" evidence="1">
    <location>
        <begin position="30"/>
        <end position="75"/>
    </location>
</feature>
<feature type="compositionally biased region" description="Basic and acidic residues" evidence="1">
    <location>
        <begin position="50"/>
        <end position="60"/>
    </location>
</feature>
<proteinExistence type="predicted"/>
<dbReference type="Proteomes" id="UP000799764">
    <property type="component" value="Unassembled WGS sequence"/>
</dbReference>
<protein>
    <submittedName>
        <fullName evidence="2">Uncharacterized protein</fullName>
    </submittedName>
</protein>
<sequence>MSSALSSSGADGVGDTTLFIATADSYASDGPTLPIIGGAGEHSDWVAPNPKDRPTEEDATSRPAKKQRTKDLTKNSTDLEITSKKPKVKVEGLYQPWTLLPVEVLQQVEKRVGRDWRKKVEVVVWTKNQNVKSGVNRLKSLLGVEEAPGAEEKSGREIKERTNDRLIAISAHGEGTTKLVGIVETTKRVVGATKEATEASGETWFMYIVLSSTNERDVRNKVPVLTVWLSPKCIPELKVTFGEQAFKLKRTSGAD</sequence>
<reference evidence="2" key="1">
    <citation type="journal article" date="2020" name="Stud. Mycol.">
        <title>101 Dothideomycetes genomes: a test case for predicting lifestyles and emergence of pathogens.</title>
        <authorList>
            <person name="Haridas S."/>
            <person name="Albert R."/>
            <person name="Binder M."/>
            <person name="Bloem J."/>
            <person name="Labutti K."/>
            <person name="Salamov A."/>
            <person name="Andreopoulos B."/>
            <person name="Baker S."/>
            <person name="Barry K."/>
            <person name="Bills G."/>
            <person name="Bluhm B."/>
            <person name="Cannon C."/>
            <person name="Castanera R."/>
            <person name="Culley D."/>
            <person name="Daum C."/>
            <person name="Ezra D."/>
            <person name="Gonzalez J."/>
            <person name="Henrissat B."/>
            <person name="Kuo A."/>
            <person name="Liang C."/>
            <person name="Lipzen A."/>
            <person name="Lutzoni F."/>
            <person name="Magnuson J."/>
            <person name="Mondo S."/>
            <person name="Nolan M."/>
            <person name="Ohm R."/>
            <person name="Pangilinan J."/>
            <person name="Park H.-J."/>
            <person name="Ramirez L."/>
            <person name="Alfaro M."/>
            <person name="Sun H."/>
            <person name="Tritt A."/>
            <person name="Yoshinaga Y."/>
            <person name="Zwiers L.-H."/>
            <person name="Turgeon B."/>
            <person name="Goodwin S."/>
            <person name="Spatafora J."/>
            <person name="Crous P."/>
            <person name="Grigoriev I."/>
        </authorList>
    </citation>
    <scope>NUCLEOTIDE SEQUENCE</scope>
    <source>
        <strain evidence="2">CBS 690.94</strain>
    </source>
</reference>
<accession>A0A9P4PF79</accession>